<dbReference type="NCBIfam" id="NF009470">
    <property type="entry name" value="PRK12830.1"/>
    <property type="match status" value="1"/>
</dbReference>
<feature type="binding site" evidence="13">
    <location>
        <begin position="121"/>
        <end position="125"/>
    </location>
    <ligand>
        <name>UDP-N-acetyl-alpha-D-glucosamine</name>
        <dbReference type="ChEBI" id="CHEBI:57705"/>
    </ligand>
</feature>
<keyword evidence="8 13" id="KW-0131">Cell cycle</keyword>
<comment type="catalytic activity">
    <reaction evidence="12 13">
        <text>phosphoenolpyruvate + UDP-N-acetyl-alpha-D-glucosamine = UDP-N-acetyl-3-O-(1-carboxyvinyl)-alpha-D-glucosamine + phosphate</text>
        <dbReference type="Rhea" id="RHEA:18681"/>
        <dbReference type="ChEBI" id="CHEBI:43474"/>
        <dbReference type="ChEBI" id="CHEBI:57705"/>
        <dbReference type="ChEBI" id="CHEBI:58702"/>
        <dbReference type="ChEBI" id="CHEBI:68483"/>
        <dbReference type="EC" id="2.5.1.7"/>
    </reaction>
</comment>
<keyword evidence="7 13" id="KW-0573">Peptidoglycan synthesis</keyword>
<evidence type="ECO:0000313" key="15">
    <source>
        <dbReference type="EMBL" id="MFK2825631.1"/>
    </source>
</evidence>
<comment type="caution">
    <text evidence="13">Lacks conserved residue(s) required for the propagation of feature annotation.</text>
</comment>
<comment type="function">
    <text evidence="13">Cell wall formation. Adds enolpyruvyl to UDP-N-acetylglucosamine.</text>
</comment>
<evidence type="ECO:0000256" key="9">
    <source>
        <dbReference type="ARBA" id="ARBA00023316"/>
    </source>
</evidence>
<dbReference type="PANTHER" id="PTHR43783">
    <property type="entry name" value="UDP-N-ACETYLGLUCOSAMINE 1-CARBOXYVINYLTRANSFERASE"/>
    <property type="match status" value="1"/>
</dbReference>
<reference evidence="15 16" key="1">
    <citation type="submission" date="2023-07" db="EMBL/GenBank/DDBJ databases">
        <title>Bacillus lucianemedeirus sp. nov, a new species isolated from an immunobiological production facility.</title>
        <authorList>
            <person name="Costa L.V."/>
            <person name="Miranda R.V.S.L."/>
            <person name="Brandao M.L.L."/>
            <person name="Reis C.M.F."/>
            <person name="Frazao A.M."/>
            <person name="Cruz F.V."/>
            <person name="Baio P.V.P."/>
            <person name="Veras J.F.C."/>
            <person name="Ramos J.N."/>
            <person name="Vieira V."/>
        </authorList>
    </citation>
    <scope>NUCLEOTIDE SEQUENCE [LARGE SCALE GENOMIC DNA]</scope>
    <source>
        <strain evidence="15 16">B190/17</strain>
    </source>
</reference>
<feature type="modified residue" description="2-(S-cysteinyl)pyruvic acid O-phosphothioketal" evidence="13">
    <location>
        <position position="116"/>
    </location>
</feature>
<dbReference type="EMBL" id="JAUIYO010000004">
    <property type="protein sequence ID" value="MFK2825631.1"/>
    <property type="molecule type" value="Genomic_DNA"/>
</dbReference>
<keyword evidence="4 13" id="KW-0132">Cell division</keyword>
<evidence type="ECO:0000256" key="8">
    <source>
        <dbReference type="ARBA" id="ARBA00023306"/>
    </source>
</evidence>
<dbReference type="InterPro" id="IPR013792">
    <property type="entry name" value="RNA3'P_cycl/enolpyr_Trfase_a/b"/>
</dbReference>
<dbReference type="RefSeq" id="WP_404316399.1">
    <property type="nucleotide sequence ID" value="NZ_JAUIYO010000004.1"/>
</dbReference>
<evidence type="ECO:0000256" key="11">
    <source>
        <dbReference type="ARBA" id="ARBA00038367"/>
    </source>
</evidence>
<dbReference type="HAMAP" id="MF_00111">
    <property type="entry name" value="MurA"/>
    <property type="match status" value="1"/>
</dbReference>
<evidence type="ECO:0000256" key="2">
    <source>
        <dbReference type="ARBA" id="ARBA00004752"/>
    </source>
</evidence>
<accession>A0ABW8I815</accession>
<dbReference type="GO" id="GO:0008760">
    <property type="term" value="F:UDP-N-acetylglucosamine 1-carboxyvinyltransferase activity"/>
    <property type="evidence" value="ECO:0007669"/>
    <property type="project" value="UniProtKB-EC"/>
</dbReference>
<comment type="caution">
    <text evidence="15">The sequence shown here is derived from an EMBL/GenBank/DDBJ whole genome shotgun (WGS) entry which is preliminary data.</text>
</comment>
<dbReference type="NCBIfam" id="TIGR01072">
    <property type="entry name" value="murA"/>
    <property type="match status" value="1"/>
</dbReference>
<evidence type="ECO:0000313" key="16">
    <source>
        <dbReference type="Proteomes" id="UP001619911"/>
    </source>
</evidence>
<dbReference type="Proteomes" id="UP001619911">
    <property type="component" value="Unassembled WGS sequence"/>
</dbReference>
<protein>
    <recommendedName>
        <fullName evidence="13">UDP-N-acetylglucosamine 1-carboxyvinyltransferase</fullName>
        <ecNumber evidence="13">2.5.1.7</ecNumber>
    </recommendedName>
    <alternativeName>
        <fullName evidence="13">Enoylpyruvate transferase</fullName>
    </alternativeName>
    <alternativeName>
        <fullName evidence="13">UDP-N-acetylglucosamine enolpyruvyl transferase</fullName>
        <shortName evidence="13">EPT</shortName>
    </alternativeName>
</protein>
<comment type="similarity">
    <text evidence="11 13">Belongs to the EPSP synthase family. MurA subfamily.</text>
</comment>
<dbReference type="InterPro" id="IPR005750">
    <property type="entry name" value="UDP_GlcNAc_COvinyl_MurA"/>
</dbReference>
<proteinExistence type="inferred from homology"/>
<comment type="subcellular location">
    <subcellularLocation>
        <location evidence="1 13">Cytoplasm</location>
    </subcellularLocation>
</comment>
<keyword evidence="9 13" id="KW-0961">Cell wall biogenesis/degradation</keyword>
<feature type="active site" description="Proton donor" evidence="13">
    <location>
        <position position="116"/>
    </location>
</feature>
<evidence type="ECO:0000256" key="3">
    <source>
        <dbReference type="ARBA" id="ARBA00022490"/>
    </source>
</evidence>
<gene>
    <name evidence="13" type="primary">murA</name>
    <name evidence="15" type="ORF">QYG89_08055</name>
</gene>
<feature type="domain" description="Enolpyruvate transferase" evidence="14">
    <location>
        <begin position="8"/>
        <end position="405"/>
    </location>
</feature>
<dbReference type="SUPFAM" id="SSF55205">
    <property type="entry name" value="EPT/RTPC-like"/>
    <property type="match status" value="1"/>
</dbReference>
<evidence type="ECO:0000256" key="12">
    <source>
        <dbReference type="ARBA" id="ARBA00047527"/>
    </source>
</evidence>
<evidence type="ECO:0000256" key="13">
    <source>
        <dbReference type="HAMAP-Rule" id="MF_00111"/>
    </source>
</evidence>
<feature type="binding site" evidence="13">
    <location>
        <position position="92"/>
    </location>
    <ligand>
        <name>UDP-N-acetyl-alpha-D-glucosamine</name>
        <dbReference type="ChEBI" id="CHEBI:57705"/>
    </ligand>
</feature>
<evidence type="ECO:0000256" key="7">
    <source>
        <dbReference type="ARBA" id="ARBA00022984"/>
    </source>
</evidence>
<dbReference type="CDD" id="cd01555">
    <property type="entry name" value="UdpNAET"/>
    <property type="match status" value="1"/>
</dbReference>
<sequence>MEKLKIVGGHPLKGTIKVDGAKNSAVALVPATILAESSVTIEGMPDISDIHMLKGLLEEIGGEVTFKNGEMVVNPANMVAMPLPNGKVKKLRASYYLMGAMLGKFKKAVIGLPGGCHLGPRPIDQHIKGFEALGAEVTNEQGAIYLRAKELRGARIYLDVVSVGATINIMLAAVRAKGQTVIENAAKEPEIIDVATLLNNMGAKIKGAGTDIIRIDGVDKLDGCRHTIIPDRIEAGTFMILAAAAGEGIVIDNVIPLHLESLIAKLREMNVPVEIGDDKIFVGKAEKLKAVDIKTLVYPGFPTDLQQPFTTLLTKAEGTAVITDTIYSARFKHLDELRRMNAITKVEGRAAVINGPVQLRGAKVRASDLRAGAALVIAGLMAEGITELTGLEHIDRGYSMLVEKLTLLGAELWREGLSGEEFEQIKSS</sequence>
<keyword evidence="5 13" id="KW-0808">Transferase</keyword>
<evidence type="ECO:0000259" key="14">
    <source>
        <dbReference type="Pfam" id="PF00275"/>
    </source>
</evidence>
<feature type="binding site" evidence="13">
    <location>
        <position position="304"/>
    </location>
    <ligand>
        <name>UDP-N-acetyl-alpha-D-glucosamine</name>
        <dbReference type="ChEBI" id="CHEBI:57705"/>
    </ligand>
</feature>
<keyword evidence="3 13" id="KW-0963">Cytoplasm</keyword>
<evidence type="ECO:0000256" key="1">
    <source>
        <dbReference type="ARBA" id="ARBA00004496"/>
    </source>
</evidence>
<evidence type="ECO:0000256" key="6">
    <source>
        <dbReference type="ARBA" id="ARBA00022960"/>
    </source>
</evidence>
<feature type="binding site" evidence="13">
    <location>
        <position position="326"/>
    </location>
    <ligand>
        <name>UDP-N-acetyl-alpha-D-glucosamine</name>
        <dbReference type="ChEBI" id="CHEBI:57705"/>
    </ligand>
</feature>
<keyword evidence="6 13" id="KW-0133">Cell shape</keyword>
<dbReference type="InterPro" id="IPR001986">
    <property type="entry name" value="Enolpyruvate_Tfrase_dom"/>
</dbReference>
<comment type="pathway">
    <text evidence="2 13">Cell wall biogenesis; peptidoglycan biosynthesis.</text>
</comment>
<organism evidence="15 16">
    <name type="scientific">Bacillus lumedeiriae</name>
    <dbReference type="NCBI Taxonomy" id="3058829"/>
    <lineage>
        <taxon>Bacteria</taxon>
        <taxon>Bacillati</taxon>
        <taxon>Bacillota</taxon>
        <taxon>Bacilli</taxon>
        <taxon>Bacillales</taxon>
        <taxon>Bacillaceae</taxon>
        <taxon>Bacillus</taxon>
    </lineage>
</organism>
<keyword evidence="10 13" id="KW-0670">Pyruvate</keyword>
<dbReference type="PANTHER" id="PTHR43783:SF2">
    <property type="entry name" value="UDP-N-ACETYLGLUCOSAMINE 1-CARBOXYVINYLTRANSFERASE 2"/>
    <property type="match status" value="1"/>
</dbReference>
<feature type="binding site" evidence="13">
    <location>
        <begin position="22"/>
        <end position="23"/>
    </location>
    <ligand>
        <name>phosphoenolpyruvate</name>
        <dbReference type="ChEBI" id="CHEBI:58702"/>
    </ligand>
</feature>
<dbReference type="InterPro" id="IPR036968">
    <property type="entry name" value="Enolpyruvate_Tfrase_sf"/>
</dbReference>
<name>A0ABW8I815_9BACI</name>
<evidence type="ECO:0000256" key="4">
    <source>
        <dbReference type="ARBA" id="ARBA00022618"/>
    </source>
</evidence>
<dbReference type="Gene3D" id="3.65.10.10">
    <property type="entry name" value="Enolpyruvate transferase domain"/>
    <property type="match status" value="2"/>
</dbReference>
<dbReference type="EC" id="2.5.1.7" evidence="13"/>
<dbReference type="NCBIfam" id="NF006873">
    <property type="entry name" value="PRK09369.1"/>
    <property type="match status" value="1"/>
</dbReference>
<dbReference type="InterPro" id="IPR050068">
    <property type="entry name" value="MurA_subfamily"/>
</dbReference>
<evidence type="ECO:0000256" key="10">
    <source>
        <dbReference type="ARBA" id="ARBA00023317"/>
    </source>
</evidence>
<evidence type="ECO:0000256" key="5">
    <source>
        <dbReference type="ARBA" id="ARBA00022679"/>
    </source>
</evidence>
<keyword evidence="16" id="KW-1185">Reference proteome</keyword>
<dbReference type="Pfam" id="PF00275">
    <property type="entry name" value="EPSP_synthase"/>
    <property type="match status" value="1"/>
</dbReference>